<comment type="caution">
    <text evidence="1">The sequence shown here is derived from an EMBL/GenBank/DDBJ whole genome shotgun (WGS) entry which is preliminary data.</text>
</comment>
<evidence type="ECO:0000313" key="1">
    <source>
        <dbReference type="EMBL" id="RKR92643.1"/>
    </source>
</evidence>
<organism evidence="1 2">
    <name type="scientific">Micromonospora pisi</name>
    <dbReference type="NCBI Taxonomy" id="589240"/>
    <lineage>
        <taxon>Bacteria</taxon>
        <taxon>Bacillati</taxon>
        <taxon>Actinomycetota</taxon>
        <taxon>Actinomycetes</taxon>
        <taxon>Micromonosporales</taxon>
        <taxon>Micromonosporaceae</taxon>
        <taxon>Micromonospora</taxon>
    </lineage>
</organism>
<dbReference type="AlphaFoldDB" id="A0A495JUI3"/>
<gene>
    <name evidence="1" type="ORF">BDK92_7085</name>
</gene>
<proteinExistence type="predicted"/>
<accession>A0A495JUI3</accession>
<name>A0A495JUI3_9ACTN</name>
<dbReference type="RefSeq" id="WP_147457215.1">
    <property type="nucleotide sequence ID" value="NZ_RBKT01000001.1"/>
</dbReference>
<dbReference type="Proteomes" id="UP000277671">
    <property type="component" value="Unassembled WGS sequence"/>
</dbReference>
<protein>
    <submittedName>
        <fullName evidence="1">Uncharacterized protein</fullName>
    </submittedName>
</protein>
<keyword evidence="2" id="KW-1185">Reference proteome</keyword>
<evidence type="ECO:0000313" key="2">
    <source>
        <dbReference type="Proteomes" id="UP000277671"/>
    </source>
</evidence>
<sequence>MSVHRLVEVRCNGPANADLGCPDDAAWTGVSVAEVRERMRTDGWLCAGPGGIDRCPGCRKTTLPQLTDPKE</sequence>
<reference evidence="1 2" key="1">
    <citation type="submission" date="2018-10" db="EMBL/GenBank/DDBJ databases">
        <title>Sequencing the genomes of 1000 actinobacteria strains.</title>
        <authorList>
            <person name="Klenk H.-P."/>
        </authorList>
    </citation>
    <scope>NUCLEOTIDE SEQUENCE [LARGE SCALE GENOMIC DNA]</scope>
    <source>
        <strain evidence="1 2">DSM 45175</strain>
    </source>
</reference>
<dbReference type="EMBL" id="RBKT01000001">
    <property type="protein sequence ID" value="RKR92643.1"/>
    <property type="molecule type" value="Genomic_DNA"/>
</dbReference>